<keyword evidence="2" id="KW-1185">Reference proteome</keyword>
<protein>
    <submittedName>
        <fullName evidence="1">Uncharacterized protein</fullName>
    </submittedName>
</protein>
<evidence type="ECO:0000313" key="2">
    <source>
        <dbReference type="Proteomes" id="UP001265746"/>
    </source>
</evidence>
<dbReference type="Proteomes" id="UP001265746">
    <property type="component" value="Unassembled WGS sequence"/>
</dbReference>
<dbReference type="AlphaFoldDB" id="A0AAD9SJT2"/>
<organism evidence="1 2">
    <name type="scientific">Phomopsis amygdali</name>
    <name type="common">Fusicoccum amygdali</name>
    <dbReference type="NCBI Taxonomy" id="1214568"/>
    <lineage>
        <taxon>Eukaryota</taxon>
        <taxon>Fungi</taxon>
        <taxon>Dikarya</taxon>
        <taxon>Ascomycota</taxon>
        <taxon>Pezizomycotina</taxon>
        <taxon>Sordariomycetes</taxon>
        <taxon>Sordariomycetidae</taxon>
        <taxon>Diaporthales</taxon>
        <taxon>Diaporthaceae</taxon>
        <taxon>Diaporthe</taxon>
    </lineage>
</organism>
<accession>A0AAD9SJT2</accession>
<comment type="caution">
    <text evidence="1">The sequence shown here is derived from an EMBL/GenBank/DDBJ whole genome shotgun (WGS) entry which is preliminary data.</text>
</comment>
<reference evidence="1" key="1">
    <citation type="submission" date="2023-06" db="EMBL/GenBank/DDBJ databases">
        <authorList>
            <person name="Noh H."/>
        </authorList>
    </citation>
    <scope>NUCLEOTIDE SEQUENCE</scope>
    <source>
        <strain evidence="1">DUCC20226</strain>
    </source>
</reference>
<evidence type="ECO:0000313" key="1">
    <source>
        <dbReference type="EMBL" id="KAK2609689.1"/>
    </source>
</evidence>
<sequence>MANAQTELTDGVGSKNLKHVDYMEQIPGVDRYFLNRCYNAVDSQIVRSQGHAAQLQYRQSMVTFTMALRKLAKRVCLMPEERQSRQQIDEITRTRAFLGQNFFDLMGFYGVDVVPSAAGWTFSESMEAERAASMYD</sequence>
<proteinExistence type="predicted"/>
<name>A0AAD9SJT2_PHOAM</name>
<gene>
    <name evidence="1" type="ORF">N8I77_003179</name>
</gene>
<dbReference type="EMBL" id="JAUJFL010000002">
    <property type="protein sequence ID" value="KAK2609689.1"/>
    <property type="molecule type" value="Genomic_DNA"/>
</dbReference>